<dbReference type="InterPro" id="IPR000073">
    <property type="entry name" value="AB_hydrolase_1"/>
</dbReference>
<dbReference type="GO" id="GO:0006508">
    <property type="term" value="P:proteolysis"/>
    <property type="evidence" value="ECO:0007669"/>
    <property type="project" value="InterPro"/>
</dbReference>
<reference evidence="5 6" key="1">
    <citation type="journal article" date="2006" name="Science">
        <title>Genome of rice cluster I archaea -- the key methane producers in the rice rhizosphere.</title>
        <authorList>
            <person name="Erkel C."/>
            <person name="Kube M."/>
            <person name="Reinhardt R."/>
            <person name="Liesack W."/>
        </authorList>
    </citation>
    <scope>NUCLEOTIDE SEQUENCE [LARGE SCALE GENOMIC DNA]</scope>
    <source>
        <strain evidence="6">DSM 22066 / NBRC 105507 / MRE50</strain>
    </source>
</reference>
<dbReference type="AlphaFoldDB" id="Q0W3X1"/>
<dbReference type="Pfam" id="PF00561">
    <property type="entry name" value="Abhydrolase_1"/>
    <property type="match status" value="1"/>
</dbReference>
<evidence type="ECO:0000259" key="4">
    <source>
        <dbReference type="Pfam" id="PF00561"/>
    </source>
</evidence>
<keyword evidence="3" id="KW-1133">Transmembrane helix</keyword>
<evidence type="ECO:0000256" key="2">
    <source>
        <dbReference type="ARBA" id="ARBA00022801"/>
    </source>
</evidence>
<dbReference type="Gene3D" id="3.40.50.1820">
    <property type="entry name" value="alpha/beta hydrolase"/>
    <property type="match status" value="1"/>
</dbReference>
<dbReference type="STRING" id="351160.RCIX1701"/>
<dbReference type="InterPro" id="IPR002410">
    <property type="entry name" value="Peptidase_S33"/>
</dbReference>
<dbReference type="PRINTS" id="PR00793">
    <property type="entry name" value="PROAMNOPTASE"/>
</dbReference>
<feature type="transmembrane region" description="Helical" evidence="3">
    <location>
        <begin position="85"/>
        <end position="104"/>
    </location>
</feature>
<keyword evidence="3" id="KW-0812">Transmembrane</keyword>
<dbReference type="GO" id="GO:0008233">
    <property type="term" value="F:peptidase activity"/>
    <property type="evidence" value="ECO:0007669"/>
    <property type="project" value="InterPro"/>
</dbReference>
<sequence length="526" mass="58116">MTKRKSDKTTIDTSHTGKLPPFLEAIWRDNRIGWAIAIGTAIVFGALVALIMPRGPTTATLALLGMSGGLAAGLIAGIATRSRWAMLLAPVAHMITMEITWLGVPGVTVDAIRLDNMYGILALIFGRGFYALMVLLPMVLGASLGAWFARRLSGRSTPAESKLKTIARWTPTVIVTLVLIGLAVLVVLPPGTPPILGADGKPLPGSIAELQTVKINGDDQAILIRGHSVDNPVLLYLSGGPGQSDMAFCRVLYTDLEKDFVVVSWDQRGNGKSYSALDPVSEFTFNQSVSDTIELTNYLRERFGEDRIYLMGESYGSLLGVQAVKQRPDLYYAYIGSGQMVSPKETDRRLWQDMQDYANRTGNEQLGATMRAYGQPPYQDIFGYMTVMSYYDALAGPYTPPAEYMQKGQGANIGPYGVFASEYSFVERVNVVRGLFDVFSIMYPQLQEIDYRQDTTKLDVPVYILDAGHELTSRRNLATEWYNMLEAPHKEMITFENAGHSVAFEEEYNLSRIMRESIVPATYTKK</sequence>
<keyword evidence="3" id="KW-0472">Membrane</keyword>
<accession>Q0W3X1</accession>
<evidence type="ECO:0000256" key="1">
    <source>
        <dbReference type="ARBA" id="ARBA00010088"/>
    </source>
</evidence>
<comment type="similarity">
    <text evidence="1">Belongs to the peptidase S33 family.</text>
</comment>
<keyword evidence="2" id="KW-0378">Hydrolase</keyword>
<feature type="transmembrane region" description="Helical" evidence="3">
    <location>
        <begin position="32"/>
        <end position="52"/>
    </location>
</feature>
<feature type="transmembrane region" description="Helical" evidence="3">
    <location>
        <begin position="169"/>
        <end position="188"/>
    </location>
</feature>
<proteinExistence type="inferred from homology"/>
<keyword evidence="6" id="KW-1185">Reference proteome</keyword>
<gene>
    <name evidence="5" type="ORF">RCIX1701</name>
</gene>
<dbReference type="InterPro" id="IPR029058">
    <property type="entry name" value="AB_hydrolase_fold"/>
</dbReference>
<feature type="transmembrane region" description="Helical" evidence="3">
    <location>
        <begin position="124"/>
        <end position="148"/>
    </location>
</feature>
<dbReference type="eggNOG" id="arCOG01648">
    <property type="taxonomic scope" value="Archaea"/>
</dbReference>
<feature type="domain" description="AB hydrolase-1" evidence="4">
    <location>
        <begin position="232"/>
        <end position="506"/>
    </location>
</feature>
<dbReference type="RefSeq" id="WP_012035643.1">
    <property type="nucleotide sequence ID" value="NC_009464.1"/>
</dbReference>
<evidence type="ECO:0000313" key="6">
    <source>
        <dbReference type="Proteomes" id="UP000000663"/>
    </source>
</evidence>
<name>Q0W3X1_METAR</name>
<dbReference type="GeneID" id="5144622"/>
<dbReference type="Proteomes" id="UP000000663">
    <property type="component" value="Chromosome"/>
</dbReference>
<evidence type="ECO:0000313" key="5">
    <source>
        <dbReference type="EMBL" id="CAJ36922.1"/>
    </source>
</evidence>
<protein>
    <submittedName>
        <fullName evidence="5">Predicted peptidase (S10/S33 family)</fullName>
    </submittedName>
</protein>
<dbReference type="SUPFAM" id="SSF53474">
    <property type="entry name" value="alpha/beta-Hydrolases"/>
    <property type="match status" value="1"/>
</dbReference>
<feature type="transmembrane region" description="Helical" evidence="3">
    <location>
        <begin position="58"/>
        <end position="78"/>
    </location>
</feature>
<dbReference type="OrthoDB" id="7531at2157"/>
<dbReference type="EMBL" id="AM114193">
    <property type="protein sequence ID" value="CAJ36922.1"/>
    <property type="molecule type" value="Genomic_DNA"/>
</dbReference>
<organism evidence="5 6">
    <name type="scientific">Methanocella arvoryzae (strain DSM 22066 / NBRC 105507 / MRE50)</name>
    <dbReference type="NCBI Taxonomy" id="351160"/>
    <lineage>
        <taxon>Archaea</taxon>
        <taxon>Methanobacteriati</taxon>
        <taxon>Methanobacteriota</taxon>
        <taxon>Stenosarchaea group</taxon>
        <taxon>Methanomicrobia</taxon>
        <taxon>Methanocellales</taxon>
        <taxon>Methanocellaceae</taxon>
        <taxon>Methanocella</taxon>
    </lineage>
</organism>
<dbReference type="KEGG" id="rci:RCIX1701"/>
<evidence type="ECO:0000256" key="3">
    <source>
        <dbReference type="SAM" id="Phobius"/>
    </source>
</evidence>